<evidence type="ECO:0000256" key="1">
    <source>
        <dbReference type="SAM" id="Phobius"/>
    </source>
</evidence>
<dbReference type="EMBL" id="FNNG01000002">
    <property type="protein sequence ID" value="SDW35361.1"/>
    <property type="molecule type" value="Genomic_DNA"/>
</dbReference>
<keyword evidence="3" id="KW-1185">Reference proteome</keyword>
<evidence type="ECO:0000313" key="3">
    <source>
        <dbReference type="Proteomes" id="UP000198828"/>
    </source>
</evidence>
<dbReference type="Proteomes" id="UP000198828">
    <property type="component" value="Unassembled WGS sequence"/>
</dbReference>
<dbReference type="RefSeq" id="WP_159428594.1">
    <property type="nucleotide sequence ID" value="NZ_BSYN01000002.1"/>
</dbReference>
<organism evidence="2 3">
    <name type="scientific">Tepidimicrobium xylanilyticum</name>
    <dbReference type="NCBI Taxonomy" id="1123352"/>
    <lineage>
        <taxon>Bacteria</taxon>
        <taxon>Bacillati</taxon>
        <taxon>Bacillota</taxon>
        <taxon>Tissierellia</taxon>
        <taxon>Tissierellales</taxon>
        <taxon>Tepidimicrobiaceae</taxon>
        <taxon>Tepidimicrobium</taxon>
    </lineage>
</organism>
<evidence type="ECO:0000313" key="2">
    <source>
        <dbReference type="EMBL" id="SDW35361.1"/>
    </source>
</evidence>
<feature type="transmembrane region" description="Helical" evidence="1">
    <location>
        <begin position="14"/>
        <end position="32"/>
    </location>
</feature>
<protein>
    <submittedName>
        <fullName evidence="2">Uncharacterized protein</fullName>
    </submittedName>
</protein>
<sequence>MENKVKVHKNKKKLLIVFLIVLFTTVYLIWYGELRTNREVPKRAKLVINLLMRGDSYQ</sequence>
<proteinExistence type="predicted"/>
<keyword evidence="1" id="KW-1133">Transmembrane helix</keyword>
<keyword evidence="1" id="KW-0472">Membrane</keyword>
<gene>
    <name evidence="2" type="ORF">SAMN05660923_00551</name>
</gene>
<dbReference type="AlphaFoldDB" id="A0A1H2SUN2"/>
<name>A0A1H2SUN2_9FIRM</name>
<keyword evidence="1" id="KW-0812">Transmembrane</keyword>
<accession>A0A1H2SUN2</accession>
<reference evidence="2 3" key="1">
    <citation type="submission" date="2016-10" db="EMBL/GenBank/DDBJ databases">
        <authorList>
            <person name="de Groot N.N."/>
        </authorList>
    </citation>
    <scope>NUCLEOTIDE SEQUENCE [LARGE SCALE GENOMIC DNA]</scope>
    <source>
        <strain evidence="2 3">DSM 23310</strain>
    </source>
</reference>